<dbReference type="CDD" id="cd23763">
    <property type="entry name" value="ASKHA_ATPase_ROK"/>
    <property type="match status" value="1"/>
</dbReference>
<comment type="caution">
    <text evidence="2">The sequence shown here is derived from an EMBL/GenBank/DDBJ whole genome shotgun (WGS) entry which is preliminary data.</text>
</comment>
<protein>
    <submittedName>
        <fullName evidence="2">ROK family protein</fullName>
    </submittedName>
</protein>
<evidence type="ECO:0000313" key="3">
    <source>
        <dbReference type="Proteomes" id="UP000823616"/>
    </source>
</evidence>
<reference evidence="2" key="2">
    <citation type="journal article" date="2021" name="PeerJ">
        <title>Extensive microbial diversity within the chicken gut microbiome revealed by metagenomics and culture.</title>
        <authorList>
            <person name="Gilroy R."/>
            <person name="Ravi A."/>
            <person name="Getino M."/>
            <person name="Pursley I."/>
            <person name="Horton D.L."/>
            <person name="Alikhan N.F."/>
            <person name="Baker D."/>
            <person name="Gharbi K."/>
            <person name="Hall N."/>
            <person name="Watson M."/>
            <person name="Adriaenssens E.M."/>
            <person name="Foster-Nyarko E."/>
            <person name="Jarju S."/>
            <person name="Secka A."/>
            <person name="Antonio M."/>
            <person name="Oren A."/>
            <person name="Chaudhuri R.R."/>
            <person name="La Ragione R."/>
            <person name="Hildebrand F."/>
            <person name="Pallen M.J."/>
        </authorList>
    </citation>
    <scope>NUCLEOTIDE SEQUENCE</scope>
    <source>
        <strain evidence="2">B3-4054</strain>
    </source>
</reference>
<dbReference type="InterPro" id="IPR000600">
    <property type="entry name" value="ROK"/>
</dbReference>
<dbReference type="Gene3D" id="3.30.420.40">
    <property type="match status" value="3"/>
</dbReference>
<dbReference type="Pfam" id="PF00480">
    <property type="entry name" value="ROK"/>
    <property type="match status" value="1"/>
</dbReference>
<sequence>LRLLGAGIALPGVVDPYGGAVVRSFPLGVDSPLPLRDALAEDFPGFLFLENDANCCCWGELAFHPEDRNRNFIAVLGEFNRESGFAVGMGFVVRERVLHGDHFTAGEFRSLFRSAGNRTQFSFSVEELSGLPGNKKQLKKVYRELCTNLAFLVNGLDFTKIVFAGDIPVYRDFLPELLEAAIAEGCIYDIPKSIQTVFASAGEFSVALGAAGLFTEKLFSVPDMSGSAEGPVGYDLFSRILDGGMNA</sequence>
<evidence type="ECO:0000256" key="1">
    <source>
        <dbReference type="ARBA" id="ARBA00006479"/>
    </source>
</evidence>
<dbReference type="PANTHER" id="PTHR18964:SF149">
    <property type="entry name" value="BIFUNCTIONAL UDP-N-ACETYLGLUCOSAMINE 2-EPIMERASE_N-ACETYLMANNOSAMINE KINASE"/>
    <property type="match status" value="1"/>
</dbReference>
<proteinExistence type="inferred from homology"/>
<dbReference type="InterPro" id="IPR043129">
    <property type="entry name" value="ATPase_NBD"/>
</dbReference>
<evidence type="ECO:0000313" key="2">
    <source>
        <dbReference type="EMBL" id="MBO8450830.1"/>
    </source>
</evidence>
<dbReference type="SUPFAM" id="SSF53067">
    <property type="entry name" value="Actin-like ATPase domain"/>
    <property type="match status" value="1"/>
</dbReference>
<dbReference type="AlphaFoldDB" id="A0A9D9EQG5"/>
<gene>
    <name evidence="2" type="ORF">IAA96_06965</name>
</gene>
<dbReference type="Proteomes" id="UP000823616">
    <property type="component" value="Unassembled WGS sequence"/>
</dbReference>
<dbReference type="PANTHER" id="PTHR18964">
    <property type="entry name" value="ROK (REPRESSOR, ORF, KINASE) FAMILY"/>
    <property type="match status" value="1"/>
</dbReference>
<feature type="non-terminal residue" evidence="2">
    <location>
        <position position="1"/>
    </location>
</feature>
<comment type="similarity">
    <text evidence="1">Belongs to the ROK (NagC/XylR) family.</text>
</comment>
<accession>A0A9D9EQG5</accession>
<organism evidence="2 3">
    <name type="scientific">Candidatus Avitreponema avistercoris</name>
    <dbReference type="NCBI Taxonomy" id="2840705"/>
    <lineage>
        <taxon>Bacteria</taxon>
        <taxon>Pseudomonadati</taxon>
        <taxon>Spirochaetota</taxon>
        <taxon>Spirochaetia</taxon>
        <taxon>Spirochaetales</taxon>
        <taxon>Candidatus Avitreponema</taxon>
    </lineage>
</organism>
<dbReference type="EMBL" id="JADIMS010000130">
    <property type="protein sequence ID" value="MBO8450830.1"/>
    <property type="molecule type" value="Genomic_DNA"/>
</dbReference>
<reference evidence="2" key="1">
    <citation type="submission" date="2020-10" db="EMBL/GenBank/DDBJ databases">
        <authorList>
            <person name="Gilroy R."/>
        </authorList>
    </citation>
    <scope>NUCLEOTIDE SEQUENCE</scope>
    <source>
        <strain evidence="2">B3-4054</strain>
    </source>
</reference>
<name>A0A9D9EQG5_9SPIR</name>